<organism evidence="2 3">
    <name type="scientific">Patulibacter brassicae</name>
    <dbReference type="NCBI Taxonomy" id="1705717"/>
    <lineage>
        <taxon>Bacteria</taxon>
        <taxon>Bacillati</taxon>
        <taxon>Actinomycetota</taxon>
        <taxon>Thermoleophilia</taxon>
        <taxon>Solirubrobacterales</taxon>
        <taxon>Patulibacteraceae</taxon>
        <taxon>Patulibacter</taxon>
    </lineage>
</organism>
<feature type="region of interest" description="Disordered" evidence="1">
    <location>
        <begin position="41"/>
        <end position="62"/>
    </location>
</feature>
<evidence type="ECO:0000313" key="3">
    <source>
        <dbReference type="Proteomes" id="UP001277761"/>
    </source>
</evidence>
<dbReference type="EMBL" id="JAXAVX010000013">
    <property type="protein sequence ID" value="MDX8153399.1"/>
    <property type="molecule type" value="Genomic_DNA"/>
</dbReference>
<sequence>MTPTVCAFPDDDPSFDASRLHPDLLDDLLDDERLDPRWLADLDEPWQPDEPWAPTDFDDGLI</sequence>
<evidence type="ECO:0000313" key="2">
    <source>
        <dbReference type="EMBL" id="MDX8153399.1"/>
    </source>
</evidence>
<dbReference type="Proteomes" id="UP001277761">
    <property type="component" value="Unassembled WGS sequence"/>
</dbReference>
<reference evidence="2 3" key="1">
    <citation type="submission" date="2023-11" db="EMBL/GenBank/DDBJ databases">
        <authorList>
            <person name="Xu M."/>
            <person name="Jiang T."/>
        </authorList>
    </citation>
    <scope>NUCLEOTIDE SEQUENCE [LARGE SCALE GENOMIC DNA]</scope>
    <source>
        <strain evidence="2 3">SD</strain>
    </source>
</reference>
<protein>
    <submittedName>
        <fullName evidence="2">Uncharacterized protein</fullName>
    </submittedName>
</protein>
<accession>A0ABU4VNG9</accession>
<gene>
    <name evidence="2" type="ORF">SK069_17505</name>
</gene>
<name>A0ABU4VNG9_9ACTN</name>
<proteinExistence type="predicted"/>
<evidence type="ECO:0000256" key="1">
    <source>
        <dbReference type="SAM" id="MobiDB-lite"/>
    </source>
</evidence>
<dbReference type="RefSeq" id="WP_319955550.1">
    <property type="nucleotide sequence ID" value="NZ_JAXAVX010000013.1"/>
</dbReference>
<comment type="caution">
    <text evidence="2">The sequence shown here is derived from an EMBL/GenBank/DDBJ whole genome shotgun (WGS) entry which is preliminary data.</text>
</comment>
<keyword evidence="3" id="KW-1185">Reference proteome</keyword>